<dbReference type="Proteomes" id="UP001250181">
    <property type="component" value="Unassembled WGS sequence"/>
</dbReference>
<reference evidence="1 2" key="1">
    <citation type="submission" date="2023-09" db="EMBL/GenBank/DDBJ databases">
        <title>Streptomyces sp. nov.: A antagonism against Alternaria gaisen Producing Streptochlin, Isolated from Tamarix root soil.</title>
        <authorList>
            <person name="Chen Y."/>
        </authorList>
    </citation>
    <scope>NUCLEOTIDE SEQUENCE [LARGE SCALE GENOMIC DNA]</scope>
    <source>
        <strain evidence="1 2">TRM76323</strain>
    </source>
</reference>
<comment type="caution">
    <text evidence="1">The sequence shown here is derived from an EMBL/GenBank/DDBJ whole genome shotgun (WGS) entry which is preliminary data.</text>
</comment>
<organism evidence="1 2">
    <name type="scientific">Streptomyces tamarix</name>
    <dbReference type="NCBI Taxonomy" id="3078565"/>
    <lineage>
        <taxon>Bacteria</taxon>
        <taxon>Bacillati</taxon>
        <taxon>Actinomycetota</taxon>
        <taxon>Actinomycetes</taxon>
        <taxon>Kitasatosporales</taxon>
        <taxon>Streptomycetaceae</taxon>
        <taxon>Streptomyces</taxon>
    </lineage>
</organism>
<accession>A0ABU3QK23</accession>
<sequence>MKTPAEVSAYAERLLGTHHSDVPRAARQRIRPCDMPPPRACPSLFLHSATPTLRAFDIELAALLAGGRAHDIPTYVEARSVSLGTADDLSVGRTAPWAEAVAHWGVPSVDIGDRDHYYLSQALLAMAGAHEQGAATPLRDVIEWLRDHPQAVVRLYALDLEMQVFLLWLQRQCGLSRLLTDANAPVIAARWNRKRPLHPTVTAARSIPVEGTSAVGLLAAEQRLSEAHRRLGLRIPVLPGYTVPREGVSREVFVAQVLEAAEMLRHRYDLSTAVLKPSAAGDGIGVVGGLDLTDTERLTAEAEAAHALEDDYLLEAWVDYLPVRLGETTTPLAVSGHFHFGQLVDGLTLQVLKGYSWQGNISLDEPSWRALGLPADSYRRIREALIALREAFRGPASLREGSYRGLSAGGIDFAVGRIGGRFGDTVLTAAIDLNLSAHGAAGLHAFQRTARSEGAVHRFAATRVLCPTADQTLTRMAATARSMPPPGGRMGALACVPRHWGMIAATGHDPAAAARHVAELLDAITTQDVPAT</sequence>
<dbReference type="EMBL" id="JAWCTQ010000014">
    <property type="protein sequence ID" value="MDT9683101.1"/>
    <property type="molecule type" value="Genomic_DNA"/>
</dbReference>
<evidence type="ECO:0000313" key="1">
    <source>
        <dbReference type="EMBL" id="MDT9683101.1"/>
    </source>
</evidence>
<dbReference type="RefSeq" id="WP_315878178.1">
    <property type="nucleotide sequence ID" value="NZ_JAWCTQ010000014.1"/>
</dbReference>
<protein>
    <recommendedName>
        <fullName evidence="3">ATP-grasp domain-containing protein</fullName>
    </recommendedName>
</protein>
<proteinExistence type="predicted"/>
<evidence type="ECO:0008006" key="3">
    <source>
        <dbReference type="Google" id="ProtNLM"/>
    </source>
</evidence>
<gene>
    <name evidence="1" type="ORF">RND61_13610</name>
</gene>
<evidence type="ECO:0000313" key="2">
    <source>
        <dbReference type="Proteomes" id="UP001250181"/>
    </source>
</evidence>
<name>A0ABU3QK23_9ACTN</name>
<keyword evidence="2" id="KW-1185">Reference proteome</keyword>